<comment type="caution">
    <text evidence="1">The sequence shown here is derived from an EMBL/GenBank/DDBJ whole genome shotgun (WGS) entry which is preliminary data.</text>
</comment>
<evidence type="ECO:0008006" key="3">
    <source>
        <dbReference type="Google" id="ProtNLM"/>
    </source>
</evidence>
<reference evidence="2" key="1">
    <citation type="submission" date="2016-03" db="EMBL/GenBank/DDBJ databases">
        <authorList>
            <person name="Ray J."/>
            <person name="Price M."/>
            <person name="Deutschbauer A."/>
        </authorList>
    </citation>
    <scope>NUCLEOTIDE SEQUENCE [LARGE SCALE GENOMIC DNA]</scope>
    <source>
        <strain evidence="2">FW300-N1B4</strain>
    </source>
</reference>
<protein>
    <recommendedName>
        <fullName evidence="3">DUF3150 domain-containing protein</fullName>
    </recommendedName>
</protein>
<name>A0A161ZAN1_PSEFL</name>
<dbReference type="Pfam" id="PF11348">
    <property type="entry name" value="DUF3150"/>
    <property type="match status" value="1"/>
</dbReference>
<dbReference type="OrthoDB" id="7032756at2"/>
<dbReference type="RefSeq" id="WP_063340823.1">
    <property type="nucleotide sequence ID" value="NZ_LUKJ01000002.1"/>
</dbReference>
<proteinExistence type="predicted"/>
<dbReference type="Proteomes" id="UP000076489">
    <property type="component" value="Unassembled WGS sequence"/>
</dbReference>
<evidence type="ECO:0000313" key="2">
    <source>
        <dbReference type="Proteomes" id="UP000076489"/>
    </source>
</evidence>
<gene>
    <name evidence="1" type="ORF">A1D17_04340</name>
</gene>
<reference evidence="1 2" key="2">
    <citation type="journal article" date="2018" name="Nature">
        <title>Mutant phenotypes for thousands of bacterial genes of unknown function.</title>
        <authorList>
            <person name="Price M.N."/>
            <person name="Wetmore K.M."/>
            <person name="Waters R.J."/>
            <person name="Callaghan M."/>
            <person name="Ray J."/>
            <person name="Liu H."/>
            <person name="Kuehl J.V."/>
            <person name="Melnyk R.A."/>
            <person name="Lamson J.S."/>
            <person name="Suh Y."/>
            <person name="Carlson H.K."/>
            <person name="Esquivel Z."/>
            <person name="Sadeeshkumar H."/>
            <person name="Chakraborty R."/>
            <person name="Zane G.M."/>
            <person name="Rubin B.E."/>
            <person name="Wall J.D."/>
            <person name="Visel A."/>
            <person name="Bristow J."/>
            <person name="Blow M.J."/>
            <person name="Arkin A.P."/>
            <person name="Deutschbauer A.M."/>
        </authorList>
    </citation>
    <scope>NUCLEOTIDE SEQUENCE [LARGE SCALE GENOMIC DNA]</scope>
    <source>
        <strain evidence="1 2">FW300-N1B4</strain>
    </source>
</reference>
<evidence type="ECO:0000313" key="1">
    <source>
        <dbReference type="EMBL" id="KZN20777.1"/>
    </source>
</evidence>
<dbReference type="AlphaFoldDB" id="A0A161ZAN1"/>
<sequence>MTIIKNAVQDTHAIVFNLYINSMSADRQLDLSKVGIEVNTLPKESKALLEDKIFPTAFLRKYSLIREQAFAELAKGAATAIDLGTVTSRTGAVEKIDALNALKAKWVETLDKDAETYDDMCSKYILERSQNAVAEGADPEQVHLLSELLIKRQPQWEEVRAKMSFTYSVTPVALEEDDFDSELFEAQRDGVIAIREGVMGSLVQFVCKEASNLLKLAEDRNSGRSEYSLNYRTVERITGLTKKLHGLAFVHSDIKPVADGIDKTLSFMPKVAGTKDVKLSTACYHDLRACLEALSDQILVVECLARGLPLVTTVQAKAVVTAIAQSSTTVVQPTGQAASTASAAAQQVTATTAQSASAPQAAAVQPTLTLSAVQDDEPDAEASAEVDGIVVTPTVAASAPQKRNRKAFF</sequence>
<organism evidence="1 2">
    <name type="scientific">Pseudomonas fluorescens</name>
    <dbReference type="NCBI Taxonomy" id="294"/>
    <lineage>
        <taxon>Bacteria</taxon>
        <taxon>Pseudomonadati</taxon>
        <taxon>Pseudomonadota</taxon>
        <taxon>Gammaproteobacteria</taxon>
        <taxon>Pseudomonadales</taxon>
        <taxon>Pseudomonadaceae</taxon>
        <taxon>Pseudomonas</taxon>
    </lineage>
</organism>
<dbReference type="InterPro" id="IPR021496">
    <property type="entry name" value="DUF3150"/>
</dbReference>
<dbReference type="EMBL" id="LUKJ01000002">
    <property type="protein sequence ID" value="KZN20777.1"/>
    <property type="molecule type" value="Genomic_DNA"/>
</dbReference>
<accession>A0A161ZAN1</accession>